<evidence type="ECO:0000313" key="1">
    <source>
        <dbReference type="EMBL" id="KMO70584.1"/>
    </source>
</evidence>
<dbReference type="InterPro" id="IPR022536">
    <property type="entry name" value="EspC"/>
</dbReference>
<sequence length="101" mass="10584">MSYDALEVTTAHLRELAAKHGQAAAEMTSATAAVAGADTRIRTTHGVVAWSTAAALEAIQQARADAAASIAGHSLALEENLTLAAHRYETTDQASAERLRR</sequence>
<dbReference type="AlphaFoldDB" id="A0A0J6VK25"/>
<dbReference type="GO" id="GO:0009306">
    <property type="term" value="P:protein secretion"/>
    <property type="evidence" value="ECO:0007669"/>
    <property type="project" value="InterPro"/>
</dbReference>
<dbReference type="EMBL" id="JYNL01000064">
    <property type="protein sequence ID" value="KMO70584.1"/>
    <property type="molecule type" value="Genomic_DNA"/>
</dbReference>
<accession>A0A0J6VK25</accession>
<reference evidence="1 2" key="1">
    <citation type="journal article" date="2015" name="Genome Biol. Evol.">
        <title>Characterization of Three Mycobacterium spp. with Potential Use in Bioremediation by Genome Sequencing and Comparative Genomics.</title>
        <authorList>
            <person name="Das S."/>
            <person name="Pettersson B.M."/>
            <person name="Behra P.R."/>
            <person name="Ramesh M."/>
            <person name="Dasgupta S."/>
            <person name="Bhattacharya A."/>
            <person name="Kirsebom L.A."/>
        </authorList>
    </citation>
    <scope>NUCLEOTIDE SEQUENCE [LARGE SCALE GENOMIC DNA]</scope>
    <source>
        <strain evidence="1 2">DSM 43826</strain>
    </source>
</reference>
<name>A0A0J6VK25_9MYCO</name>
<gene>
    <name evidence="1" type="ORF">MCHLDSM_05476</name>
</gene>
<comment type="caution">
    <text evidence="1">The sequence shown here is derived from an EMBL/GenBank/DDBJ whole genome shotgun (WGS) entry which is preliminary data.</text>
</comment>
<dbReference type="Proteomes" id="UP000036513">
    <property type="component" value="Unassembled WGS sequence"/>
</dbReference>
<dbReference type="PATRIC" id="fig|37916.4.peg.5487"/>
<proteinExistence type="predicted"/>
<keyword evidence="2" id="KW-1185">Reference proteome</keyword>
<dbReference type="Pfam" id="PF10824">
    <property type="entry name" value="T7SS_ESX_EspC"/>
    <property type="match status" value="1"/>
</dbReference>
<evidence type="ECO:0008006" key="3">
    <source>
        <dbReference type="Google" id="ProtNLM"/>
    </source>
</evidence>
<dbReference type="RefSeq" id="WP_048472553.1">
    <property type="nucleotide sequence ID" value="NZ_JYNL01000064.1"/>
</dbReference>
<dbReference type="STRING" id="37916.MCHLDSM_05476"/>
<protein>
    <recommendedName>
        <fullName evidence="3">ESX-1 secretion-associated protein</fullName>
    </recommendedName>
</protein>
<evidence type="ECO:0000313" key="2">
    <source>
        <dbReference type="Proteomes" id="UP000036513"/>
    </source>
</evidence>
<organism evidence="1 2">
    <name type="scientific">Mycolicibacterium chlorophenolicum</name>
    <dbReference type="NCBI Taxonomy" id="37916"/>
    <lineage>
        <taxon>Bacteria</taxon>
        <taxon>Bacillati</taxon>
        <taxon>Actinomycetota</taxon>
        <taxon>Actinomycetes</taxon>
        <taxon>Mycobacteriales</taxon>
        <taxon>Mycobacteriaceae</taxon>
        <taxon>Mycolicibacterium</taxon>
    </lineage>
</organism>